<reference evidence="2 3" key="1">
    <citation type="submission" date="2016-06" db="EMBL/GenBank/DDBJ databases">
        <title>Evolution of pathogenesis and genome organization in the Tremellales.</title>
        <authorList>
            <person name="Cuomo C."/>
            <person name="Litvintseva A."/>
            <person name="Heitman J."/>
            <person name="Chen Y."/>
            <person name="Sun S."/>
            <person name="Springer D."/>
            <person name="Dromer F."/>
            <person name="Young S."/>
            <person name="Zeng Q."/>
            <person name="Chapman S."/>
            <person name="Gujja S."/>
            <person name="Saif S."/>
            <person name="Birren B."/>
        </authorList>
    </citation>
    <scope>NUCLEOTIDE SEQUENCE [LARGE SCALE GENOMIC DNA]</scope>
    <source>
        <strain evidence="2 3">CBS 6039</strain>
    </source>
</reference>
<feature type="region of interest" description="Disordered" evidence="1">
    <location>
        <begin position="9"/>
        <end position="33"/>
    </location>
</feature>
<dbReference type="OrthoDB" id="2574707at2759"/>
<dbReference type="AlphaFoldDB" id="A0A1E3HF63"/>
<evidence type="ECO:0000256" key="1">
    <source>
        <dbReference type="SAM" id="MobiDB-lite"/>
    </source>
</evidence>
<sequence length="336" mass="36777">MPPFMLLPYHPFPKQPNTTTLANEPSSSADDTDATPEMYVLLSLFVILKSVDTESSHPQSGFLHRSFSLSTIPELDSASSSVSSLAPSPKLLTPQETPEASAYAQQDAHERGLGWLSSLLGLKKTTPSATKVSTSAARVTIENLPSVKSTHSFTTSHSAQHGMADTIPCCSEAPVSDSDVSTLDLDALSSVSSDSDGSSDESSTWSAIIPREVYYAKTWIAGTRCQAKVQQQYVLREESLGLVRAETEKEKVERMDEWFSKSDLTVGGTHQLIKHLMCHSSPTTHVEKRTCKAEKQPVKRQKSTIALRQILSQNDLQALQASWNEDDAWSGDAWTY</sequence>
<evidence type="ECO:0000313" key="2">
    <source>
        <dbReference type="EMBL" id="ODN74765.1"/>
    </source>
</evidence>
<dbReference type="RefSeq" id="XP_018990546.1">
    <property type="nucleotide sequence ID" value="XM_019141739.1"/>
</dbReference>
<protein>
    <submittedName>
        <fullName evidence="2">Uncharacterized protein</fullName>
    </submittedName>
</protein>
<dbReference type="Proteomes" id="UP000094065">
    <property type="component" value="Unassembled WGS sequence"/>
</dbReference>
<evidence type="ECO:0000313" key="3">
    <source>
        <dbReference type="Proteomes" id="UP000094065"/>
    </source>
</evidence>
<dbReference type="GeneID" id="30158395"/>
<proteinExistence type="predicted"/>
<comment type="caution">
    <text evidence="2">The sequence shown here is derived from an EMBL/GenBank/DDBJ whole genome shotgun (WGS) entry which is preliminary data.</text>
</comment>
<dbReference type="EMBL" id="AWGJ01000011">
    <property type="protein sequence ID" value="ODN74765.1"/>
    <property type="molecule type" value="Genomic_DNA"/>
</dbReference>
<name>A0A1E3HF63_9TREE</name>
<gene>
    <name evidence="2" type="ORF">L202_07086</name>
</gene>
<feature type="compositionally biased region" description="Low complexity" evidence="1">
    <location>
        <begin position="79"/>
        <end position="92"/>
    </location>
</feature>
<keyword evidence="3" id="KW-1185">Reference proteome</keyword>
<feature type="region of interest" description="Disordered" evidence="1">
    <location>
        <begin position="79"/>
        <end position="106"/>
    </location>
</feature>
<accession>A0A1E3HF63</accession>
<feature type="compositionally biased region" description="Polar residues" evidence="1">
    <location>
        <begin position="15"/>
        <end position="29"/>
    </location>
</feature>
<organism evidence="2 3">
    <name type="scientific">Cryptococcus amylolentus CBS 6039</name>
    <dbReference type="NCBI Taxonomy" id="1295533"/>
    <lineage>
        <taxon>Eukaryota</taxon>
        <taxon>Fungi</taxon>
        <taxon>Dikarya</taxon>
        <taxon>Basidiomycota</taxon>
        <taxon>Agaricomycotina</taxon>
        <taxon>Tremellomycetes</taxon>
        <taxon>Tremellales</taxon>
        <taxon>Cryptococcaceae</taxon>
        <taxon>Cryptococcus</taxon>
    </lineage>
</organism>